<evidence type="ECO:0000313" key="1">
    <source>
        <dbReference type="EMBL" id="TNM25726.1"/>
    </source>
</evidence>
<evidence type="ECO:0008006" key="3">
    <source>
        <dbReference type="Google" id="ProtNLM"/>
    </source>
</evidence>
<reference evidence="1 2" key="1">
    <citation type="submission" date="2019-06" db="EMBL/GenBank/DDBJ databases">
        <title>Draft genome of Streptomyces sedi sp. JCM16909.</title>
        <authorList>
            <person name="Klykleung N."/>
            <person name="Tanasupawat S."/>
            <person name="Kudo T."/>
            <person name="Yuki M."/>
            <person name="Ohkuma M."/>
        </authorList>
    </citation>
    <scope>NUCLEOTIDE SEQUENCE [LARGE SCALE GENOMIC DNA]</scope>
    <source>
        <strain evidence="1 2">JCM 16909</strain>
    </source>
</reference>
<name>A0A5C4UQF7_9ACTN</name>
<sequence length="158" mass="16859">MDGTLLPYASATLPTTDAEWDAWQHPSNPALATVDPAHGPRLLGLECALMWATGWMAHANEVIAPLVGLPRLPVCALPDSPLEETPGGPHWKTETLVATAAGRPFVWVDDEIGASDRDWVAAHHGGPALLHRVDPLRGLGERDFAVLTDWLRGLGTAG</sequence>
<dbReference type="Proteomes" id="UP000311713">
    <property type="component" value="Unassembled WGS sequence"/>
</dbReference>
<proteinExistence type="predicted"/>
<gene>
    <name evidence="1" type="ORF">FH715_26350</name>
</gene>
<protein>
    <recommendedName>
        <fullName evidence="3">Secreted protein</fullName>
    </recommendedName>
</protein>
<dbReference type="OrthoDB" id="5124141at2"/>
<comment type="caution">
    <text evidence="1">The sequence shown here is derived from an EMBL/GenBank/DDBJ whole genome shotgun (WGS) entry which is preliminary data.</text>
</comment>
<evidence type="ECO:0000313" key="2">
    <source>
        <dbReference type="Proteomes" id="UP000311713"/>
    </source>
</evidence>
<dbReference type="RefSeq" id="WP_139649767.1">
    <property type="nucleotide sequence ID" value="NZ_BAAAZS010000167.1"/>
</dbReference>
<dbReference type="AlphaFoldDB" id="A0A5C4UQF7"/>
<dbReference type="EMBL" id="VDGT01000029">
    <property type="protein sequence ID" value="TNM25726.1"/>
    <property type="molecule type" value="Genomic_DNA"/>
</dbReference>
<keyword evidence="2" id="KW-1185">Reference proteome</keyword>
<organism evidence="1 2">
    <name type="scientific">Streptomyces sedi</name>
    <dbReference type="NCBI Taxonomy" id="555059"/>
    <lineage>
        <taxon>Bacteria</taxon>
        <taxon>Bacillati</taxon>
        <taxon>Actinomycetota</taxon>
        <taxon>Actinomycetes</taxon>
        <taxon>Kitasatosporales</taxon>
        <taxon>Streptomycetaceae</taxon>
        <taxon>Streptomyces</taxon>
    </lineage>
</organism>
<accession>A0A5C4UQF7</accession>